<keyword evidence="2" id="KW-0479">Metal-binding</keyword>
<name>A0ABR1H847_9HYPO</name>
<evidence type="ECO:0000313" key="4">
    <source>
        <dbReference type="EMBL" id="KAK7417270.1"/>
    </source>
</evidence>
<keyword evidence="5" id="KW-1185">Reference proteome</keyword>
<comment type="caution">
    <text evidence="4">The sequence shown here is derived from an EMBL/GenBank/DDBJ whole genome shotgun (WGS) entry which is preliminary data.</text>
</comment>
<accession>A0ABR1H847</accession>
<sequence>MSNILQAEEGTDLCTKMFMARMAEGADSGHVIDMAKWVQIGDTSEKKDILSSLFDIVREKGETIDFGTTEVQVEVYVALFAGSDTTAAAISSILYHLMSNSVAYRKLKEEIKEATESGQLSFPNVRHNEAMGMPYLVACCKEGMRMHPSVGLTLPRNVPKGGRKISGEWLTEGVRVGVNASVVHRDKTIFGDDADFFNPDRWLHGDAVNMERYMFQV</sequence>
<dbReference type="InterPro" id="IPR001128">
    <property type="entry name" value="Cyt_P450"/>
</dbReference>
<dbReference type="SUPFAM" id="SSF48264">
    <property type="entry name" value="Cytochrome P450"/>
    <property type="match status" value="1"/>
</dbReference>
<dbReference type="Pfam" id="PF00067">
    <property type="entry name" value="p450"/>
    <property type="match status" value="1"/>
</dbReference>
<dbReference type="Proteomes" id="UP001498476">
    <property type="component" value="Unassembled WGS sequence"/>
</dbReference>
<reference evidence="4 5" key="1">
    <citation type="journal article" date="2025" name="Microbiol. Resour. Announc.">
        <title>Draft genome sequences for Neonectria magnoliae and Neonectria punicea, canker pathogens of Liriodendron tulipifera and Acer saccharum in West Virginia.</title>
        <authorList>
            <person name="Petronek H.M."/>
            <person name="Kasson M.T."/>
            <person name="Metheny A.M."/>
            <person name="Stauder C.M."/>
            <person name="Lovett B."/>
            <person name="Lynch S.C."/>
            <person name="Garnas J.R."/>
            <person name="Kasson L.R."/>
            <person name="Stajich J.E."/>
        </authorList>
    </citation>
    <scope>NUCLEOTIDE SEQUENCE [LARGE SCALE GENOMIC DNA]</scope>
    <source>
        <strain evidence="4 5">NRRL 64653</strain>
    </source>
</reference>
<protein>
    <recommendedName>
        <fullName evidence="6">Cytochrome P450</fullName>
    </recommendedName>
</protein>
<dbReference type="EMBL" id="JAZAVJ010000059">
    <property type="protein sequence ID" value="KAK7417270.1"/>
    <property type="molecule type" value="Genomic_DNA"/>
</dbReference>
<gene>
    <name evidence="4" type="ORF">QQX98_004704</name>
</gene>
<dbReference type="Gene3D" id="1.10.630.10">
    <property type="entry name" value="Cytochrome P450"/>
    <property type="match status" value="1"/>
</dbReference>
<proteinExistence type="predicted"/>
<organism evidence="4 5">
    <name type="scientific">Neonectria punicea</name>
    <dbReference type="NCBI Taxonomy" id="979145"/>
    <lineage>
        <taxon>Eukaryota</taxon>
        <taxon>Fungi</taxon>
        <taxon>Dikarya</taxon>
        <taxon>Ascomycota</taxon>
        <taxon>Pezizomycotina</taxon>
        <taxon>Sordariomycetes</taxon>
        <taxon>Hypocreomycetidae</taxon>
        <taxon>Hypocreales</taxon>
        <taxon>Nectriaceae</taxon>
        <taxon>Neonectria</taxon>
    </lineage>
</organism>
<dbReference type="InterPro" id="IPR050121">
    <property type="entry name" value="Cytochrome_P450_monoxygenase"/>
</dbReference>
<evidence type="ECO:0000256" key="2">
    <source>
        <dbReference type="ARBA" id="ARBA00022723"/>
    </source>
</evidence>
<evidence type="ECO:0000313" key="5">
    <source>
        <dbReference type="Proteomes" id="UP001498476"/>
    </source>
</evidence>
<dbReference type="PANTHER" id="PTHR24305">
    <property type="entry name" value="CYTOCHROME P450"/>
    <property type="match status" value="1"/>
</dbReference>
<dbReference type="InterPro" id="IPR036396">
    <property type="entry name" value="Cyt_P450_sf"/>
</dbReference>
<keyword evidence="3" id="KW-0408">Iron</keyword>
<evidence type="ECO:0000256" key="1">
    <source>
        <dbReference type="ARBA" id="ARBA00022617"/>
    </source>
</evidence>
<evidence type="ECO:0000256" key="3">
    <source>
        <dbReference type="ARBA" id="ARBA00023004"/>
    </source>
</evidence>
<dbReference type="PANTHER" id="PTHR24305:SF229">
    <property type="entry name" value="P450, PUTATIVE (EUROFUNG)-RELATED"/>
    <property type="match status" value="1"/>
</dbReference>
<keyword evidence="1" id="KW-0349">Heme</keyword>
<evidence type="ECO:0008006" key="6">
    <source>
        <dbReference type="Google" id="ProtNLM"/>
    </source>
</evidence>